<reference evidence="2 3" key="1">
    <citation type="submission" date="2020-04" db="EMBL/GenBank/DDBJ databases">
        <authorList>
            <person name="Basu S."/>
            <person name="Maruthanayagam V."/>
            <person name="Chakraborty S."/>
            <person name="Pramanik A."/>
            <person name="Mukherjee J."/>
            <person name="Brink B."/>
        </authorList>
    </citation>
    <scope>NUCLEOTIDE SEQUENCE [LARGE SCALE GENOMIC DNA]</scope>
    <source>
        <strain evidence="2 3">AP17</strain>
    </source>
</reference>
<accession>A0A6H1U0N0</accession>
<dbReference type="RefSeq" id="WP_168570543.1">
    <property type="nucleotide sequence ID" value="NZ_CP051167.1"/>
</dbReference>
<protein>
    <submittedName>
        <fullName evidence="2">Helix-turn-helix domain-containing protein</fullName>
    </submittedName>
</protein>
<dbReference type="AlphaFoldDB" id="A0A6H1U0N0"/>
<gene>
    <name evidence="2" type="ORF">HCG48_18880</name>
</gene>
<dbReference type="KEGG" id="oxy:HCG48_18880"/>
<dbReference type="InterPro" id="IPR021027">
    <property type="entry name" value="Transposase_put_HTH"/>
</dbReference>
<name>A0A6H1U0N0_9CYAN</name>
<dbReference type="Pfam" id="PF12323">
    <property type="entry name" value="HTH_OrfB_IS605"/>
    <property type="match status" value="1"/>
</dbReference>
<evidence type="ECO:0000313" key="2">
    <source>
        <dbReference type="EMBL" id="QIZ72394.1"/>
    </source>
</evidence>
<evidence type="ECO:0000259" key="1">
    <source>
        <dbReference type="Pfam" id="PF12323"/>
    </source>
</evidence>
<proteinExistence type="predicted"/>
<sequence length="71" mass="7953">MLTMNYTYRIHPNATGQTELLEGMERCRGVYHYALGELKDWIAARHCPADRYSLEKESGGMGAIAMGSLLC</sequence>
<keyword evidence="3" id="KW-1185">Reference proteome</keyword>
<organism evidence="2 3">
    <name type="scientific">Oxynema aestuarii AP17</name>
    <dbReference type="NCBI Taxonomy" id="2064643"/>
    <lineage>
        <taxon>Bacteria</taxon>
        <taxon>Bacillati</taxon>
        <taxon>Cyanobacteriota</taxon>
        <taxon>Cyanophyceae</taxon>
        <taxon>Oscillatoriophycideae</taxon>
        <taxon>Oscillatoriales</taxon>
        <taxon>Oscillatoriaceae</taxon>
        <taxon>Oxynema</taxon>
        <taxon>Oxynema aestuarii</taxon>
    </lineage>
</organism>
<dbReference type="EMBL" id="CP051167">
    <property type="protein sequence ID" value="QIZ72394.1"/>
    <property type="molecule type" value="Genomic_DNA"/>
</dbReference>
<feature type="domain" description="Transposase putative helix-turn-helix" evidence="1">
    <location>
        <begin position="1"/>
        <end position="46"/>
    </location>
</feature>
<dbReference type="Proteomes" id="UP000500857">
    <property type="component" value="Chromosome"/>
</dbReference>
<evidence type="ECO:0000313" key="3">
    <source>
        <dbReference type="Proteomes" id="UP000500857"/>
    </source>
</evidence>